<dbReference type="KEGG" id="smic:SmB9_29310"/>
<name>A0AAD1D7F5_SPHMI</name>
<dbReference type="Pfam" id="PF03432">
    <property type="entry name" value="Relaxase"/>
    <property type="match status" value="1"/>
</dbReference>
<reference evidence="2 4" key="1">
    <citation type="submission" date="2018-06" db="EMBL/GenBank/DDBJ databases">
        <title>Complete Genome Sequence of the Microcystin-Degrading Bacterium Sphingosinicella microcystinivorans Strain B-9.</title>
        <authorList>
            <person name="Jin H."/>
            <person name="Nishizawa T."/>
            <person name="Guo Y."/>
            <person name="Nishizawa A."/>
            <person name="Park H."/>
            <person name="Kato H."/>
            <person name="Tsuji K."/>
            <person name="Harada K."/>
        </authorList>
    </citation>
    <scope>NUCLEOTIDE SEQUENCE [LARGE SCALE GENOMIC DNA]</scope>
    <source>
        <strain evidence="2 4">B9</strain>
    </source>
</reference>
<dbReference type="EMBL" id="RBWX01000001">
    <property type="protein sequence ID" value="RKS94307.1"/>
    <property type="molecule type" value="Genomic_DNA"/>
</dbReference>
<reference evidence="3 5" key="2">
    <citation type="submission" date="2018-10" db="EMBL/GenBank/DDBJ databases">
        <title>Genomic Encyclopedia of Type Strains, Phase IV (KMG-IV): sequencing the most valuable type-strain genomes for metagenomic binning, comparative biology and taxonomic classification.</title>
        <authorList>
            <person name="Goeker M."/>
        </authorList>
    </citation>
    <scope>NUCLEOTIDE SEQUENCE [LARGE SCALE GENOMIC DNA]</scope>
    <source>
        <strain evidence="3 5">DSM 19791</strain>
    </source>
</reference>
<dbReference type="InterPro" id="IPR005094">
    <property type="entry name" value="Endonuclease_MobA/VirD2"/>
</dbReference>
<protein>
    <submittedName>
        <fullName evidence="2">Conjugal transfer protein TraI</fullName>
    </submittedName>
    <submittedName>
        <fullName evidence="3">Type IV secretory pathway VirD2 relaxase</fullName>
    </submittedName>
</protein>
<dbReference type="AlphaFoldDB" id="A0AAD1D7F5"/>
<gene>
    <name evidence="3" type="ORF">DFR51_0013</name>
    <name evidence="2" type="ORF">SmB9_29310</name>
</gene>
<keyword evidence="5" id="KW-1185">Reference proteome</keyword>
<dbReference type="EMBL" id="AP018711">
    <property type="protein sequence ID" value="BBE35273.1"/>
    <property type="molecule type" value="Genomic_DNA"/>
</dbReference>
<organism evidence="2 4">
    <name type="scientific">Sphingosinicella microcystinivorans</name>
    <dbReference type="NCBI Taxonomy" id="335406"/>
    <lineage>
        <taxon>Bacteria</taxon>
        <taxon>Pseudomonadati</taxon>
        <taxon>Pseudomonadota</taxon>
        <taxon>Alphaproteobacteria</taxon>
        <taxon>Sphingomonadales</taxon>
        <taxon>Sphingosinicellaceae</taxon>
        <taxon>Sphingosinicella</taxon>
    </lineage>
</organism>
<evidence type="ECO:0000313" key="3">
    <source>
        <dbReference type="EMBL" id="RKS94307.1"/>
    </source>
</evidence>
<evidence type="ECO:0000259" key="1">
    <source>
        <dbReference type="Pfam" id="PF03432"/>
    </source>
</evidence>
<dbReference type="RefSeq" id="WP_121047036.1">
    <property type="nucleotide sequence ID" value="NZ_AP018711.1"/>
</dbReference>
<proteinExistence type="predicted"/>
<dbReference type="Proteomes" id="UP000275727">
    <property type="component" value="Chromosome"/>
</dbReference>
<dbReference type="NCBIfam" id="NF041267">
    <property type="entry name" value="relax_RlxS"/>
    <property type="match status" value="1"/>
</dbReference>
<dbReference type="Proteomes" id="UP000276029">
    <property type="component" value="Unassembled WGS sequence"/>
</dbReference>
<dbReference type="Pfam" id="PF11843">
    <property type="entry name" value="DUF3363"/>
    <property type="match status" value="1"/>
</dbReference>
<feature type="domain" description="MobA/VirD2-like nuclease" evidence="1">
    <location>
        <begin position="132"/>
        <end position="197"/>
    </location>
</feature>
<evidence type="ECO:0000313" key="5">
    <source>
        <dbReference type="Proteomes" id="UP000276029"/>
    </source>
</evidence>
<sequence length="654" mass="72527">MSDDDEFTPKLGKPKARGKGRKYLGAVVGTAARAGKKTGVRSTRYDGSRIGRGASIGRILSSRDRLAGFRSRRAIVKMSYTHIAGGGLPAARVHLYYLQRGGVSRDGGPGQLYSASEDTADGRAFLDCSADDKRQFRFIVSAEDGDQYRDLKPLVRRLMTQVEQDLGTKLDWVAVDHYDTGHPHTHIVLRGVDDRGQNLLIGREYVSNGMRQRAIDLVNLDLGPRTTLEIEERLRHDIGAERLTAIDRRMVRDMDADRTLGQSMRDPFQQSLRTGRLRKLEDMGLAEEIGGGRWRLAEGLEKTLRGIGERGDIIRTMQREISARGREGGEQTIYDATDPQAAPVIGRVIARGLADELNDRHYLLVDGIDGRSHYIDLGYGDAVGPTPQGSIVQIAPSRGDVRAVDRTVAEIAAANDGSYSTDLHLRHDPSATERFAEAHVRRLEAIQRVTGGTERRPDGTWTIAADHLDRVAAYEARIARDKPVVVEAVSPMPLDRLAGADAATWLDRRLAGDEAAPARDAGFGRELRQAETQRRQWLIAEGLADEHDGTVRLRANTLAVLQRRELLRIAGELSGELERPFAEAKQGERIQGTLRRRVDMTSGRFALVERARDFTLVPWRDVLERHVGKNVSGVMRESGINWTFGRQRSGPSIS</sequence>
<evidence type="ECO:0000313" key="2">
    <source>
        <dbReference type="EMBL" id="BBE35273.1"/>
    </source>
</evidence>
<evidence type="ECO:0000313" key="4">
    <source>
        <dbReference type="Proteomes" id="UP000275727"/>
    </source>
</evidence>
<dbReference type="InterPro" id="IPR021795">
    <property type="entry name" value="DUF3363"/>
</dbReference>
<accession>A0AAD1D7F5</accession>